<dbReference type="PANTHER" id="PTHR33175">
    <property type="entry name" value="DNA-BINDING PROTEIN HU"/>
    <property type="match status" value="1"/>
</dbReference>
<keyword evidence="11" id="KW-0614">Plasmid</keyword>
<comment type="subcellular location">
    <subcellularLocation>
        <location evidence="1">Cytoplasm</location>
        <location evidence="1">Nucleoid</location>
    </subcellularLocation>
</comment>
<comment type="catalytic activity">
    <reaction evidence="9">
        <text>4 Fe(2+) + O2 + 4 H(+) = 4 Fe(3+) + 2 H2O</text>
        <dbReference type="Rhea" id="RHEA:11148"/>
        <dbReference type="ChEBI" id="CHEBI:15377"/>
        <dbReference type="ChEBI" id="CHEBI:15378"/>
        <dbReference type="ChEBI" id="CHEBI:15379"/>
        <dbReference type="ChEBI" id="CHEBI:29033"/>
        <dbReference type="ChEBI" id="CHEBI:29034"/>
        <dbReference type="EC" id="1.16.3.1"/>
    </reaction>
    <physiologicalReaction direction="left-to-right" evidence="9">
        <dbReference type="Rhea" id="RHEA:11149"/>
    </physiologicalReaction>
</comment>
<evidence type="ECO:0000256" key="1">
    <source>
        <dbReference type="ARBA" id="ARBA00004453"/>
    </source>
</evidence>
<protein>
    <recommendedName>
        <fullName evidence="8">DNA-binding protein HupB</fullName>
        <ecNumber evidence="2">1.16.3.1</ecNumber>
    </recommendedName>
    <alternativeName>
        <fullName evidence="6">Histone-like protein</fullName>
    </alternativeName>
</protein>
<evidence type="ECO:0000256" key="9">
    <source>
        <dbReference type="ARBA" id="ARBA00048206"/>
    </source>
</evidence>
<evidence type="ECO:0000256" key="8">
    <source>
        <dbReference type="ARBA" id="ARBA00035692"/>
    </source>
</evidence>
<organism evidence="11 12">
    <name type="scientific">Rhodococcus antarcticus</name>
    <dbReference type="NCBI Taxonomy" id="2987751"/>
    <lineage>
        <taxon>Bacteria</taxon>
        <taxon>Bacillati</taxon>
        <taxon>Actinomycetota</taxon>
        <taxon>Actinomycetes</taxon>
        <taxon>Mycobacteriales</taxon>
        <taxon>Nocardiaceae</taxon>
        <taxon>Rhodococcus</taxon>
    </lineage>
</organism>
<evidence type="ECO:0000256" key="2">
    <source>
        <dbReference type="ARBA" id="ARBA00013107"/>
    </source>
</evidence>
<dbReference type="Gene3D" id="4.10.520.10">
    <property type="entry name" value="IHF-like DNA-binding proteins"/>
    <property type="match status" value="1"/>
</dbReference>
<evidence type="ECO:0000256" key="6">
    <source>
        <dbReference type="ARBA" id="ARBA00032423"/>
    </source>
</evidence>
<dbReference type="PRINTS" id="PR01727">
    <property type="entry name" value="DNABINDINGHU"/>
</dbReference>
<accession>A0ABY6P6A8</accession>
<evidence type="ECO:0000256" key="7">
    <source>
        <dbReference type="ARBA" id="ARBA00035660"/>
    </source>
</evidence>
<dbReference type="GO" id="GO:0003677">
    <property type="term" value="F:DNA binding"/>
    <property type="evidence" value="ECO:0007669"/>
    <property type="project" value="UniProtKB-KW"/>
</dbReference>
<dbReference type="InterPro" id="IPR000119">
    <property type="entry name" value="Hist_DNA-bd"/>
</dbReference>
<keyword evidence="12" id="KW-1185">Reference proteome</keyword>
<feature type="region of interest" description="Disordered" evidence="10">
    <location>
        <begin position="90"/>
        <end position="142"/>
    </location>
</feature>
<keyword evidence="3" id="KW-0007">Acetylation</keyword>
<comment type="similarity">
    <text evidence="7">Belongs to the bacterial histone-like protein family. Long actinobacterial subfamily.</text>
</comment>
<evidence type="ECO:0000256" key="10">
    <source>
        <dbReference type="SAM" id="MobiDB-lite"/>
    </source>
</evidence>
<evidence type="ECO:0000256" key="5">
    <source>
        <dbReference type="ARBA" id="ARBA00023125"/>
    </source>
</evidence>
<feature type="compositionally biased region" description="Basic residues" evidence="10">
    <location>
        <begin position="125"/>
        <end position="142"/>
    </location>
</feature>
<feature type="compositionally biased region" description="Low complexity" evidence="10">
    <location>
        <begin position="90"/>
        <end position="124"/>
    </location>
</feature>
<dbReference type="PROSITE" id="PS00045">
    <property type="entry name" value="HISTONE_LIKE"/>
    <property type="match status" value="1"/>
</dbReference>
<dbReference type="EC" id="1.16.3.1" evidence="2"/>
<dbReference type="SMART" id="SM00411">
    <property type="entry name" value="BHL"/>
    <property type="match status" value="1"/>
</dbReference>
<dbReference type="InterPro" id="IPR010992">
    <property type="entry name" value="IHF-like_DNA-bd_dom_sf"/>
</dbReference>
<evidence type="ECO:0000313" key="11">
    <source>
        <dbReference type="EMBL" id="UZJ27004.1"/>
    </source>
</evidence>
<gene>
    <name evidence="11" type="ORF">RHODO2019_18605</name>
</gene>
<sequence length="142" mass="14457">MNRSQLINAVAAATDLPPAQVEATLSATLSEVRGAVASGDKVQLLGFGTFEPRERAARTARNPATGAQLQLAATRVVGFKVGAPFKQEVAASATTKKATAKKTPAAKTAAKQTPTKASAATTKTAAKKATAKKAPAKKSAKK</sequence>
<evidence type="ECO:0000256" key="3">
    <source>
        <dbReference type="ARBA" id="ARBA00022990"/>
    </source>
</evidence>
<proteinExistence type="inferred from homology"/>
<reference evidence="11" key="1">
    <citation type="submission" date="2022-10" db="EMBL/GenBank/DDBJ databases">
        <title>Rhodococcus sp.75.</title>
        <authorList>
            <person name="Sun M."/>
        </authorList>
    </citation>
    <scope>NUCLEOTIDE SEQUENCE</scope>
    <source>
        <strain evidence="11">75</strain>
        <plasmid evidence="11">unnamed2</plasmid>
    </source>
</reference>
<dbReference type="RefSeq" id="WP_265385108.1">
    <property type="nucleotide sequence ID" value="NZ_CP110617.1"/>
</dbReference>
<dbReference type="SUPFAM" id="SSF47729">
    <property type="entry name" value="IHF-like DNA-binding proteins"/>
    <property type="match status" value="1"/>
</dbReference>
<dbReference type="Pfam" id="PF00216">
    <property type="entry name" value="Bac_DNA_binding"/>
    <property type="match status" value="1"/>
</dbReference>
<geneLocation type="plasmid" evidence="11 12">
    <name>unnamed2</name>
</geneLocation>
<dbReference type="CDD" id="cd13831">
    <property type="entry name" value="HU"/>
    <property type="match status" value="1"/>
</dbReference>
<evidence type="ECO:0000256" key="4">
    <source>
        <dbReference type="ARBA" id="ARBA00023067"/>
    </source>
</evidence>
<dbReference type="PANTHER" id="PTHR33175:SF3">
    <property type="entry name" value="DNA-BINDING PROTEIN HU-BETA"/>
    <property type="match status" value="1"/>
</dbReference>
<evidence type="ECO:0000313" key="12">
    <source>
        <dbReference type="Proteomes" id="UP001164965"/>
    </source>
</evidence>
<name>A0ABY6P6A8_9NOCA</name>
<dbReference type="Proteomes" id="UP001164965">
    <property type="component" value="Plasmid unnamed2"/>
</dbReference>
<keyword evidence="4" id="KW-0226">DNA condensation</keyword>
<dbReference type="InterPro" id="IPR020816">
    <property type="entry name" value="Histone-like_DNA-bd_CS"/>
</dbReference>
<keyword evidence="5 11" id="KW-0238">DNA-binding</keyword>
<dbReference type="EMBL" id="CP110617">
    <property type="protein sequence ID" value="UZJ27004.1"/>
    <property type="molecule type" value="Genomic_DNA"/>
</dbReference>